<dbReference type="Gene3D" id="3.40.50.300">
    <property type="entry name" value="P-loop containing nucleotide triphosphate hydrolases"/>
    <property type="match status" value="1"/>
</dbReference>
<evidence type="ECO:0000256" key="1">
    <source>
        <dbReference type="ARBA" id="ARBA00004651"/>
    </source>
</evidence>
<evidence type="ECO:0000256" key="6">
    <source>
        <dbReference type="ARBA" id="ARBA00022840"/>
    </source>
</evidence>
<dbReference type="RefSeq" id="WP_181873244.1">
    <property type="nucleotide sequence ID" value="NZ_QPJW01000012.1"/>
</dbReference>
<dbReference type="InterPro" id="IPR027417">
    <property type="entry name" value="P-loop_NTPase"/>
</dbReference>
<dbReference type="PROSITE" id="PS50929">
    <property type="entry name" value="ABC_TM1F"/>
    <property type="match status" value="1"/>
</dbReference>
<evidence type="ECO:0000256" key="7">
    <source>
        <dbReference type="ARBA" id="ARBA00022989"/>
    </source>
</evidence>
<keyword evidence="6 12" id="KW-0067">ATP-binding</keyword>
<accession>A0A369B547</accession>
<feature type="transmembrane region" description="Helical" evidence="9">
    <location>
        <begin position="160"/>
        <end position="179"/>
    </location>
</feature>
<evidence type="ECO:0000259" key="11">
    <source>
        <dbReference type="PROSITE" id="PS50929"/>
    </source>
</evidence>
<comment type="subcellular location">
    <subcellularLocation>
        <location evidence="1">Cell membrane</location>
        <topology evidence="1">Multi-pass membrane protein</topology>
    </subcellularLocation>
</comment>
<dbReference type="AlphaFoldDB" id="A0A369B547"/>
<evidence type="ECO:0000256" key="9">
    <source>
        <dbReference type="SAM" id="Phobius"/>
    </source>
</evidence>
<dbReference type="InterPro" id="IPR003439">
    <property type="entry name" value="ABC_transporter-like_ATP-bd"/>
</dbReference>
<dbReference type="GO" id="GO:0005524">
    <property type="term" value="F:ATP binding"/>
    <property type="evidence" value="ECO:0007669"/>
    <property type="project" value="UniProtKB-KW"/>
</dbReference>
<dbReference type="Proteomes" id="UP000253090">
    <property type="component" value="Unassembled WGS sequence"/>
</dbReference>
<dbReference type="InterPro" id="IPR039421">
    <property type="entry name" value="Type_1_exporter"/>
</dbReference>
<feature type="domain" description="ABC transporter" evidence="10">
    <location>
        <begin position="337"/>
        <end position="571"/>
    </location>
</feature>
<evidence type="ECO:0000256" key="2">
    <source>
        <dbReference type="ARBA" id="ARBA00022448"/>
    </source>
</evidence>
<dbReference type="CDD" id="cd18552">
    <property type="entry name" value="ABC_6TM_MsbA_like"/>
    <property type="match status" value="1"/>
</dbReference>
<gene>
    <name evidence="12" type="ORF">DFP94_11265</name>
</gene>
<dbReference type="InterPro" id="IPR017871">
    <property type="entry name" value="ABC_transporter-like_CS"/>
</dbReference>
<evidence type="ECO:0000313" key="12">
    <source>
        <dbReference type="EMBL" id="RCX16445.1"/>
    </source>
</evidence>
<dbReference type="PANTHER" id="PTHR43394">
    <property type="entry name" value="ATP-DEPENDENT PERMEASE MDL1, MITOCHONDRIAL"/>
    <property type="match status" value="1"/>
</dbReference>
<feature type="transmembrane region" description="Helical" evidence="9">
    <location>
        <begin position="21"/>
        <end position="42"/>
    </location>
</feature>
<feature type="domain" description="ABC transmembrane type-1" evidence="11">
    <location>
        <begin position="22"/>
        <end position="303"/>
    </location>
</feature>
<organism evidence="12 13">
    <name type="scientific">Fontibacillus phaseoli</name>
    <dbReference type="NCBI Taxonomy" id="1416533"/>
    <lineage>
        <taxon>Bacteria</taxon>
        <taxon>Bacillati</taxon>
        <taxon>Bacillota</taxon>
        <taxon>Bacilli</taxon>
        <taxon>Bacillales</taxon>
        <taxon>Paenibacillaceae</taxon>
        <taxon>Fontibacillus</taxon>
    </lineage>
</organism>
<dbReference type="GO" id="GO:0005886">
    <property type="term" value="C:plasma membrane"/>
    <property type="evidence" value="ECO:0007669"/>
    <property type="project" value="UniProtKB-SubCell"/>
</dbReference>
<dbReference type="GO" id="GO:0016887">
    <property type="term" value="F:ATP hydrolysis activity"/>
    <property type="evidence" value="ECO:0007669"/>
    <property type="project" value="InterPro"/>
</dbReference>
<evidence type="ECO:0000256" key="5">
    <source>
        <dbReference type="ARBA" id="ARBA00022741"/>
    </source>
</evidence>
<comment type="caution">
    <text evidence="12">The sequence shown here is derived from an EMBL/GenBank/DDBJ whole genome shotgun (WGS) entry which is preliminary data.</text>
</comment>
<name>A0A369B547_9BACL</name>
<keyword evidence="3" id="KW-1003">Cell membrane</keyword>
<keyword evidence="8 9" id="KW-0472">Membrane</keyword>
<dbReference type="Pfam" id="PF00005">
    <property type="entry name" value="ABC_tran"/>
    <property type="match status" value="1"/>
</dbReference>
<dbReference type="PROSITE" id="PS00211">
    <property type="entry name" value="ABC_TRANSPORTER_1"/>
    <property type="match status" value="1"/>
</dbReference>
<dbReference type="GO" id="GO:0015421">
    <property type="term" value="F:ABC-type oligopeptide transporter activity"/>
    <property type="evidence" value="ECO:0007669"/>
    <property type="project" value="TreeGrafter"/>
</dbReference>
<keyword evidence="5" id="KW-0547">Nucleotide-binding</keyword>
<dbReference type="InterPro" id="IPR036640">
    <property type="entry name" value="ABC1_TM_sf"/>
</dbReference>
<feature type="transmembrane region" description="Helical" evidence="9">
    <location>
        <begin position="57"/>
        <end position="81"/>
    </location>
</feature>
<dbReference type="EMBL" id="QPJW01000012">
    <property type="protein sequence ID" value="RCX16445.1"/>
    <property type="molecule type" value="Genomic_DNA"/>
</dbReference>
<feature type="transmembrane region" description="Helical" evidence="9">
    <location>
        <begin position="240"/>
        <end position="268"/>
    </location>
</feature>
<dbReference type="SUPFAM" id="SSF52540">
    <property type="entry name" value="P-loop containing nucleoside triphosphate hydrolases"/>
    <property type="match status" value="1"/>
</dbReference>
<evidence type="ECO:0000256" key="4">
    <source>
        <dbReference type="ARBA" id="ARBA00022692"/>
    </source>
</evidence>
<dbReference type="InterPro" id="IPR003593">
    <property type="entry name" value="AAA+_ATPase"/>
</dbReference>
<keyword evidence="4 9" id="KW-0812">Transmembrane</keyword>
<dbReference type="SUPFAM" id="SSF90123">
    <property type="entry name" value="ABC transporter transmembrane region"/>
    <property type="match status" value="1"/>
</dbReference>
<keyword evidence="2" id="KW-0813">Transport</keyword>
<protein>
    <submittedName>
        <fullName evidence="12">Subfamily B ATP-binding cassette protein MsbA</fullName>
    </submittedName>
</protein>
<dbReference type="PROSITE" id="PS50893">
    <property type="entry name" value="ABC_TRANSPORTER_2"/>
    <property type="match status" value="1"/>
</dbReference>
<dbReference type="Pfam" id="PF00664">
    <property type="entry name" value="ABC_membrane"/>
    <property type="match status" value="1"/>
</dbReference>
<dbReference type="SMART" id="SM00382">
    <property type="entry name" value="AAA"/>
    <property type="match status" value="1"/>
</dbReference>
<proteinExistence type="predicted"/>
<sequence>METKSTFRRLLGYAYRYKLTYLILGITMIVGVSLDLVIAWYLNQITNAAVGANSSAWPFLIGAGAVILVFTVINGYVDIYFKTRVSSKIRNDIRLGTLEKLLCLPAEYYRKNHSGELLSRLTSDNQAIGQACSETLITLIRNPLLALLSFIYLLTLNWKLALICIFIGPVTMLIGGLFGKMLRRNSNELQNAIAEMTSRIQEIIGSSFVFKSFGLEGKLLQIFRGKSNEVSRVEIHGGKIVASVTGAATGIGILAFIVTFITGGYFVARGDMAVGGLIAFIQLMNHLTWPFTGLASLWGDLQQAIGAADRIFKVLDEKAEYHSIPESLESKPGFQSMELRQITFGYDRDRPVLHEISLTVEAGRTIAIVGPSGGGKSTLFGLLLGLSRPQQGEIFMNGREVRDMELHELRNYFSVVPQENCLYSGTIRDNIADGKRGATEEEIIRAAADANAIEFIRQLPEGLETEVGEGGSNLSVGQRQRIAIARALLRNAPVLLLDEATSSLDNESERLVQEALSRLKSERTVIVIAHRLSTIRQADQIFVMDQGRVIDQGTHEELMASGGLYEKLHHGLAV</sequence>
<evidence type="ECO:0000256" key="8">
    <source>
        <dbReference type="ARBA" id="ARBA00023136"/>
    </source>
</evidence>
<evidence type="ECO:0000313" key="13">
    <source>
        <dbReference type="Proteomes" id="UP000253090"/>
    </source>
</evidence>
<evidence type="ECO:0000256" key="3">
    <source>
        <dbReference type="ARBA" id="ARBA00022475"/>
    </source>
</evidence>
<dbReference type="PANTHER" id="PTHR43394:SF1">
    <property type="entry name" value="ATP-BINDING CASSETTE SUB-FAMILY B MEMBER 10, MITOCHONDRIAL"/>
    <property type="match status" value="1"/>
</dbReference>
<keyword evidence="7 9" id="KW-1133">Transmembrane helix</keyword>
<dbReference type="FunFam" id="3.40.50.300:FF:000221">
    <property type="entry name" value="Multidrug ABC transporter ATP-binding protein"/>
    <property type="match status" value="1"/>
</dbReference>
<reference evidence="12 13" key="1">
    <citation type="submission" date="2018-07" db="EMBL/GenBank/DDBJ databases">
        <title>Genomic Encyclopedia of Type Strains, Phase III (KMG-III): the genomes of soil and plant-associated and newly described type strains.</title>
        <authorList>
            <person name="Whitman W."/>
        </authorList>
    </citation>
    <scope>NUCLEOTIDE SEQUENCE [LARGE SCALE GENOMIC DNA]</scope>
    <source>
        <strain evidence="12 13">CECT 8333</strain>
    </source>
</reference>
<feature type="transmembrane region" description="Helical" evidence="9">
    <location>
        <begin position="136"/>
        <end position="154"/>
    </location>
</feature>
<keyword evidence="13" id="KW-1185">Reference proteome</keyword>
<dbReference type="Gene3D" id="1.20.1560.10">
    <property type="entry name" value="ABC transporter type 1, transmembrane domain"/>
    <property type="match status" value="1"/>
</dbReference>
<evidence type="ECO:0000259" key="10">
    <source>
        <dbReference type="PROSITE" id="PS50893"/>
    </source>
</evidence>
<dbReference type="InterPro" id="IPR011527">
    <property type="entry name" value="ABC1_TM_dom"/>
</dbReference>